<dbReference type="GO" id="GO:0003735">
    <property type="term" value="F:structural constituent of ribosome"/>
    <property type="evidence" value="ECO:0007669"/>
    <property type="project" value="InterPro"/>
</dbReference>
<name>A0A2H0WP52_9BACT</name>
<reference evidence="8" key="1">
    <citation type="submission" date="2017-09" db="EMBL/GenBank/DDBJ databases">
        <title>Depth-based differentiation of microbial function through sediment-hosted aquifers and enrichment of novel symbionts in the deep terrestrial subsurface.</title>
        <authorList>
            <person name="Probst A.J."/>
            <person name="Ladd B."/>
            <person name="Jarett J.K."/>
            <person name="Geller-Mcgrath D.E."/>
            <person name="Sieber C.M.K."/>
            <person name="Emerson J.B."/>
            <person name="Anantharaman K."/>
            <person name="Thomas B.C."/>
            <person name="Malmstrom R."/>
            <person name="Stieglmeier M."/>
            <person name="Klingl A."/>
            <person name="Woyke T."/>
            <person name="Ryan C.M."/>
            <person name="Banfield J.F."/>
        </authorList>
    </citation>
    <scope>NUCLEOTIDE SEQUENCE [LARGE SCALE GENOMIC DNA]</scope>
</reference>
<keyword evidence="2 5" id="KW-0689">Ribosomal protein</keyword>
<comment type="caution">
    <text evidence="7">The sequence shown here is derived from an EMBL/GenBank/DDBJ whole genome shotgun (WGS) entry which is preliminary data.</text>
</comment>
<evidence type="ECO:0000259" key="6">
    <source>
        <dbReference type="SMART" id="SM00739"/>
    </source>
</evidence>
<dbReference type="InterPro" id="IPR041988">
    <property type="entry name" value="Ribosomal_uL24_KOW"/>
</dbReference>
<organism evidence="7 8">
    <name type="scientific">Candidatus Shapirobacteria bacterium CG09_land_8_20_14_0_10_39_12</name>
    <dbReference type="NCBI Taxonomy" id="1974885"/>
    <lineage>
        <taxon>Bacteria</taxon>
        <taxon>Candidatus Shapironibacteriota</taxon>
    </lineage>
</organism>
<evidence type="ECO:0000256" key="1">
    <source>
        <dbReference type="ARBA" id="ARBA00010618"/>
    </source>
</evidence>
<dbReference type="InterPro" id="IPR005824">
    <property type="entry name" value="KOW"/>
</dbReference>
<dbReference type="InterPro" id="IPR057264">
    <property type="entry name" value="Ribosomal_uL24_C"/>
</dbReference>
<dbReference type="GO" id="GO:1990904">
    <property type="term" value="C:ribonucleoprotein complex"/>
    <property type="evidence" value="ECO:0007669"/>
    <property type="project" value="UniProtKB-KW"/>
</dbReference>
<feature type="domain" description="KOW" evidence="6">
    <location>
        <begin position="2"/>
        <end position="29"/>
    </location>
</feature>
<dbReference type="Pfam" id="PF17136">
    <property type="entry name" value="ribosomal_L24"/>
    <property type="match status" value="1"/>
</dbReference>
<dbReference type="CDD" id="cd06089">
    <property type="entry name" value="KOW_RPL26"/>
    <property type="match status" value="1"/>
</dbReference>
<evidence type="ECO:0000256" key="4">
    <source>
        <dbReference type="ARBA" id="ARBA00035206"/>
    </source>
</evidence>
<dbReference type="NCBIfam" id="TIGR01079">
    <property type="entry name" value="rplX_bact"/>
    <property type="match status" value="1"/>
</dbReference>
<dbReference type="SMART" id="SM00739">
    <property type="entry name" value="KOW"/>
    <property type="match status" value="1"/>
</dbReference>
<dbReference type="GO" id="GO:0006412">
    <property type="term" value="P:translation"/>
    <property type="evidence" value="ECO:0007669"/>
    <property type="project" value="UniProtKB-UniRule"/>
</dbReference>
<keyword evidence="3 5" id="KW-0687">Ribonucleoprotein</keyword>
<comment type="function">
    <text evidence="5">One of two assembly initiator proteins, it binds directly to the 5'-end of the 23S rRNA, where it nucleates assembly of the 50S subunit.</text>
</comment>
<keyword evidence="5" id="KW-0699">rRNA-binding</keyword>
<dbReference type="Proteomes" id="UP000230775">
    <property type="component" value="Unassembled WGS sequence"/>
</dbReference>
<evidence type="ECO:0000256" key="5">
    <source>
        <dbReference type="HAMAP-Rule" id="MF_01326"/>
    </source>
</evidence>
<dbReference type="InterPro" id="IPR008991">
    <property type="entry name" value="Translation_prot_SH3-like_sf"/>
</dbReference>
<evidence type="ECO:0000256" key="3">
    <source>
        <dbReference type="ARBA" id="ARBA00023274"/>
    </source>
</evidence>
<comment type="similarity">
    <text evidence="1 5">Belongs to the universal ribosomal protein uL24 family.</text>
</comment>
<dbReference type="GO" id="GO:0005840">
    <property type="term" value="C:ribosome"/>
    <property type="evidence" value="ECO:0007669"/>
    <property type="project" value="UniProtKB-KW"/>
</dbReference>
<dbReference type="EMBL" id="PEZI01000055">
    <property type="protein sequence ID" value="PIS14440.1"/>
    <property type="molecule type" value="Genomic_DNA"/>
</dbReference>
<dbReference type="GO" id="GO:0019843">
    <property type="term" value="F:rRNA binding"/>
    <property type="evidence" value="ECO:0007669"/>
    <property type="project" value="UniProtKB-UniRule"/>
</dbReference>
<comment type="function">
    <text evidence="5">One of the proteins that surrounds the polypeptide exit tunnel on the outside of the subunit.</text>
</comment>
<evidence type="ECO:0000256" key="2">
    <source>
        <dbReference type="ARBA" id="ARBA00022980"/>
    </source>
</evidence>
<gene>
    <name evidence="5" type="primary">rplX</name>
    <name evidence="7" type="ORF">COT64_02600</name>
</gene>
<dbReference type="AlphaFoldDB" id="A0A2H0WP52"/>
<sequence length="101" mass="10930">MKIKKGDKVKILIGKDAGRTGTVEFVLGKKNEVLVGGLNIFKKHAKPRGEGDRGGIIDKSRPLNVAKVALICPKCGKTARVGYRTIGGKKNRICLKCKTEI</sequence>
<dbReference type="InterPro" id="IPR014722">
    <property type="entry name" value="Rib_uL2_dom2"/>
</dbReference>
<comment type="subunit">
    <text evidence="5">Part of the 50S ribosomal subunit.</text>
</comment>
<dbReference type="InterPro" id="IPR005825">
    <property type="entry name" value="Ribosomal_uL24_CS"/>
</dbReference>
<protein>
    <recommendedName>
        <fullName evidence="4 5">Large ribosomal subunit protein uL24</fullName>
    </recommendedName>
</protein>
<evidence type="ECO:0000313" key="7">
    <source>
        <dbReference type="EMBL" id="PIS14440.1"/>
    </source>
</evidence>
<proteinExistence type="inferred from homology"/>
<dbReference type="SUPFAM" id="SSF50104">
    <property type="entry name" value="Translation proteins SH3-like domain"/>
    <property type="match status" value="1"/>
</dbReference>
<dbReference type="Gene3D" id="2.30.30.30">
    <property type="match status" value="1"/>
</dbReference>
<dbReference type="PROSITE" id="PS01108">
    <property type="entry name" value="RIBOSOMAL_L24"/>
    <property type="match status" value="1"/>
</dbReference>
<dbReference type="PANTHER" id="PTHR12903">
    <property type="entry name" value="MITOCHONDRIAL RIBOSOMAL PROTEIN L24"/>
    <property type="match status" value="1"/>
</dbReference>
<dbReference type="InterPro" id="IPR003256">
    <property type="entry name" value="Ribosomal_uL24"/>
</dbReference>
<evidence type="ECO:0000313" key="8">
    <source>
        <dbReference type="Proteomes" id="UP000230775"/>
    </source>
</evidence>
<keyword evidence="5" id="KW-0694">RNA-binding</keyword>
<accession>A0A2H0WP52</accession>
<dbReference type="HAMAP" id="MF_01326_B">
    <property type="entry name" value="Ribosomal_uL24_B"/>
    <property type="match status" value="1"/>
</dbReference>